<keyword evidence="3 6" id="KW-0732">Signal</keyword>
<dbReference type="EMBL" id="PVQB02000452">
    <property type="protein sequence ID" value="KAF4336963.1"/>
    <property type="molecule type" value="Genomic_DNA"/>
</dbReference>
<accession>A0A9P5AE33</accession>
<proteinExistence type="predicted"/>
<organism evidence="8 9">
    <name type="scientific">Fusarium beomiforme</name>
    <dbReference type="NCBI Taxonomy" id="44412"/>
    <lineage>
        <taxon>Eukaryota</taxon>
        <taxon>Fungi</taxon>
        <taxon>Dikarya</taxon>
        <taxon>Ascomycota</taxon>
        <taxon>Pezizomycotina</taxon>
        <taxon>Sordariomycetes</taxon>
        <taxon>Hypocreomycetidae</taxon>
        <taxon>Hypocreales</taxon>
        <taxon>Nectriaceae</taxon>
        <taxon>Fusarium</taxon>
        <taxon>Fusarium burgessii species complex</taxon>
    </lineage>
</organism>
<keyword evidence="2" id="KW-0964">Secreted</keyword>
<protein>
    <submittedName>
        <fullName evidence="8">Major allergen alt</fullName>
    </submittedName>
</protein>
<comment type="subcellular location">
    <subcellularLocation>
        <location evidence="1">Secreted</location>
    </subcellularLocation>
</comment>
<sequence length="151" mass="15884">MRATAVVSFLAATLAGVQGMEETVTVSGLSIHKLGSPVGVKIDKVSFKVTGKDAKNLKCSAKNVAFPEPDDILPCGASNYSFTLWPGEHGAQFRVMVYHDVGDSHADLRGGAGIKTVCDNSHETGPADETCTQVKPVTFKIDGPVGSHPKM</sequence>
<comment type="caution">
    <text evidence="5">Lacks conserved residue(s) required for the propagation of feature annotation.</text>
</comment>
<evidence type="ECO:0000256" key="2">
    <source>
        <dbReference type="ARBA" id="ARBA00022525"/>
    </source>
</evidence>
<dbReference type="Proteomes" id="UP000730481">
    <property type="component" value="Unassembled WGS sequence"/>
</dbReference>
<evidence type="ECO:0000256" key="1">
    <source>
        <dbReference type="ARBA" id="ARBA00004613"/>
    </source>
</evidence>
<reference evidence="8" key="1">
    <citation type="journal article" date="2017" name="Mycologia">
        <title>Fusarium algeriense, sp. nov., a novel toxigenic crown rot pathogen of durum wheat from Algeria is nested in the Fusarium burgessii species complex.</title>
        <authorList>
            <person name="Laraba I."/>
            <person name="Keddad A."/>
            <person name="Boureghda H."/>
            <person name="Abdallah N."/>
            <person name="Vaughan M.M."/>
            <person name="Proctor R.H."/>
            <person name="Busman M."/>
            <person name="O'Donnell K."/>
        </authorList>
    </citation>
    <scope>NUCLEOTIDE SEQUENCE</scope>
    <source>
        <strain evidence="8">NRRL 25174</strain>
    </source>
</reference>
<feature type="chain" id="PRO_5040450154" evidence="6">
    <location>
        <begin position="20"/>
        <end position="151"/>
    </location>
</feature>
<dbReference type="Pfam" id="PF16541">
    <property type="entry name" value="AltA1"/>
    <property type="match status" value="1"/>
</dbReference>
<dbReference type="GO" id="GO:0005576">
    <property type="term" value="C:extracellular region"/>
    <property type="evidence" value="ECO:0007669"/>
    <property type="project" value="UniProtKB-SubCell"/>
</dbReference>
<name>A0A9P5AE33_9HYPO</name>
<evidence type="ECO:0000313" key="9">
    <source>
        <dbReference type="Proteomes" id="UP000730481"/>
    </source>
</evidence>
<feature type="domain" description="AA1-like" evidence="7">
    <location>
        <begin position="19"/>
        <end position="144"/>
    </location>
</feature>
<reference evidence="8" key="2">
    <citation type="submission" date="2020-02" db="EMBL/GenBank/DDBJ databases">
        <title>Identification and distribution of gene clusters putatively required for synthesis of sphingolipid metabolism inhibitors in phylogenetically diverse species of the filamentous fungus Fusarium.</title>
        <authorList>
            <person name="Kim H.-S."/>
            <person name="Busman M."/>
            <person name="Brown D.W."/>
            <person name="Divon H."/>
            <person name="Uhlig S."/>
            <person name="Proctor R.H."/>
        </authorList>
    </citation>
    <scope>NUCLEOTIDE SEQUENCE</scope>
    <source>
        <strain evidence="8">NRRL 25174</strain>
    </source>
</reference>
<keyword evidence="9" id="KW-1185">Reference proteome</keyword>
<dbReference type="Gene3D" id="2.40.350.20">
    <property type="match status" value="1"/>
</dbReference>
<dbReference type="PROSITE" id="PS51895">
    <property type="entry name" value="AA1"/>
    <property type="match status" value="1"/>
</dbReference>
<evidence type="ECO:0000256" key="4">
    <source>
        <dbReference type="ARBA" id="ARBA00023157"/>
    </source>
</evidence>
<comment type="caution">
    <text evidence="8">The sequence shown here is derived from an EMBL/GenBank/DDBJ whole genome shotgun (WGS) entry which is preliminary data.</text>
</comment>
<gene>
    <name evidence="8" type="ORF">FBEOM_9152</name>
</gene>
<dbReference type="AlphaFoldDB" id="A0A9P5AE33"/>
<dbReference type="InterPro" id="IPR032382">
    <property type="entry name" value="AltA1"/>
</dbReference>
<evidence type="ECO:0000256" key="5">
    <source>
        <dbReference type="PROSITE-ProRule" id="PRU01243"/>
    </source>
</evidence>
<feature type="signal peptide" evidence="6">
    <location>
        <begin position="1"/>
        <end position="19"/>
    </location>
</feature>
<evidence type="ECO:0000256" key="3">
    <source>
        <dbReference type="ARBA" id="ARBA00022729"/>
    </source>
</evidence>
<evidence type="ECO:0000313" key="8">
    <source>
        <dbReference type="EMBL" id="KAF4336963.1"/>
    </source>
</evidence>
<evidence type="ECO:0000256" key="6">
    <source>
        <dbReference type="SAM" id="SignalP"/>
    </source>
</evidence>
<dbReference type="OrthoDB" id="3928926at2759"/>
<keyword evidence="4" id="KW-1015">Disulfide bond</keyword>
<evidence type="ECO:0000259" key="7">
    <source>
        <dbReference type="PROSITE" id="PS51895"/>
    </source>
</evidence>